<feature type="transmembrane region" description="Helical" evidence="9">
    <location>
        <begin position="178"/>
        <end position="195"/>
    </location>
</feature>
<feature type="transmembrane region" description="Helical" evidence="9">
    <location>
        <begin position="393"/>
        <end position="419"/>
    </location>
</feature>
<keyword evidence="2 8" id="KW-0813">Transport</keyword>
<dbReference type="OrthoDB" id="9772725at2"/>
<name>A0A1H9YHW8_THASX</name>
<evidence type="ECO:0000256" key="7">
    <source>
        <dbReference type="ARBA" id="ARBA00023136"/>
    </source>
</evidence>
<dbReference type="Gene3D" id="1.20.1250.20">
    <property type="entry name" value="MFS general substrate transporter like domains"/>
    <property type="match status" value="1"/>
</dbReference>
<evidence type="ECO:0000256" key="1">
    <source>
        <dbReference type="ARBA" id="ARBA00004651"/>
    </source>
</evidence>
<keyword evidence="4 8" id="KW-0812">Transmembrane</keyword>
<feature type="transmembrane region" description="Helical" evidence="9">
    <location>
        <begin position="90"/>
        <end position="107"/>
    </location>
</feature>
<protein>
    <submittedName>
        <fullName evidence="11">Proton-dependent oligopeptide transporter, POT family</fullName>
    </submittedName>
</protein>
<feature type="transmembrane region" description="Helical" evidence="9">
    <location>
        <begin position="222"/>
        <end position="245"/>
    </location>
</feature>
<dbReference type="PROSITE" id="PS01022">
    <property type="entry name" value="PTR2_1"/>
    <property type="match status" value="1"/>
</dbReference>
<accession>A0A1H9YHW8</accession>
<evidence type="ECO:0000256" key="3">
    <source>
        <dbReference type="ARBA" id="ARBA00022475"/>
    </source>
</evidence>
<dbReference type="PROSITE" id="PS01023">
    <property type="entry name" value="PTR2_2"/>
    <property type="match status" value="1"/>
</dbReference>
<dbReference type="PANTHER" id="PTHR23517">
    <property type="entry name" value="RESISTANCE PROTEIN MDTM, PUTATIVE-RELATED-RELATED"/>
    <property type="match status" value="1"/>
</dbReference>
<feature type="transmembrane region" description="Helical" evidence="9">
    <location>
        <begin position="113"/>
        <end position="139"/>
    </location>
</feature>
<keyword evidence="5" id="KW-0571">Peptide transport</keyword>
<dbReference type="GO" id="GO:1904680">
    <property type="term" value="F:peptide transmembrane transporter activity"/>
    <property type="evidence" value="ECO:0007669"/>
    <property type="project" value="InterPro"/>
</dbReference>
<dbReference type="InterPro" id="IPR018456">
    <property type="entry name" value="PTR2_symporter_CS"/>
</dbReference>
<dbReference type="AlphaFoldDB" id="A0A1H9YHW8"/>
<dbReference type="Proteomes" id="UP000199308">
    <property type="component" value="Unassembled WGS sequence"/>
</dbReference>
<evidence type="ECO:0000313" key="12">
    <source>
        <dbReference type="Proteomes" id="UP000199308"/>
    </source>
</evidence>
<dbReference type="PROSITE" id="PS50850">
    <property type="entry name" value="MFS"/>
    <property type="match status" value="1"/>
</dbReference>
<feature type="transmembrane region" description="Helical" evidence="9">
    <location>
        <begin position="54"/>
        <end position="78"/>
    </location>
</feature>
<feature type="transmembrane region" description="Helical" evidence="9">
    <location>
        <begin position="431"/>
        <end position="451"/>
    </location>
</feature>
<feature type="domain" description="Major facilitator superfamily (MFS) profile" evidence="10">
    <location>
        <begin position="20"/>
        <end position="484"/>
    </location>
</feature>
<dbReference type="PANTHER" id="PTHR23517:SF15">
    <property type="entry name" value="PROTON-DEPENDENT OLIGOPEPTIDE FAMILY TRANSPORT PROTEIN"/>
    <property type="match status" value="1"/>
</dbReference>
<dbReference type="InterPro" id="IPR036259">
    <property type="entry name" value="MFS_trans_sf"/>
</dbReference>
<evidence type="ECO:0000256" key="2">
    <source>
        <dbReference type="ARBA" id="ARBA00022448"/>
    </source>
</evidence>
<dbReference type="NCBIfam" id="TIGR00924">
    <property type="entry name" value="yjdL_sub1_fam"/>
    <property type="match status" value="1"/>
</dbReference>
<feature type="transmembrane region" description="Helical" evidence="9">
    <location>
        <begin position="284"/>
        <end position="301"/>
    </location>
</feature>
<proteinExistence type="inferred from homology"/>
<evidence type="ECO:0000259" key="10">
    <source>
        <dbReference type="PROSITE" id="PS50850"/>
    </source>
</evidence>
<reference evidence="11 12" key="1">
    <citation type="submission" date="2016-10" db="EMBL/GenBank/DDBJ databases">
        <authorList>
            <person name="de Groot N.N."/>
        </authorList>
    </citation>
    <scope>NUCLEOTIDE SEQUENCE [LARGE SCALE GENOMIC DNA]</scope>
    <source>
        <strain evidence="11 12">DSM 19706</strain>
    </source>
</reference>
<evidence type="ECO:0000256" key="6">
    <source>
        <dbReference type="ARBA" id="ARBA00022989"/>
    </source>
</evidence>
<dbReference type="InterPro" id="IPR020846">
    <property type="entry name" value="MFS_dom"/>
</dbReference>
<dbReference type="CDD" id="cd17346">
    <property type="entry name" value="MFS_DtpA_like"/>
    <property type="match status" value="1"/>
</dbReference>
<dbReference type="InterPro" id="IPR005279">
    <property type="entry name" value="Dipep/tripep_permease"/>
</dbReference>
<dbReference type="GO" id="GO:0006857">
    <property type="term" value="P:oligopeptide transport"/>
    <property type="evidence" value="ECO:0007669"/>
    <property type="project" value="InterPro"/>
</dbReference>
<evidence type="ECO:0000256" key="9">
    <source>
        <dbReference type="SAM" id="Phobius"/>
    </source>
</evidence>
<feature type="transmembrane region" description="Helical" evidence="9">
    <location>
        <begin position="365"/>
        <end position="387"/>
    </location>
</feature>
<gene>
    <name evidence="11" type="ORF">SAMN05660429_00232</name>
</gene>
<keyword evidence="12" id="KW-1185">Reference proteome</keyword>
<feature type="transmembrane region" description="Helical" evidence="9">
    <location>
        <begin position="151"/>
        <end position="172"/>
    </location>
</feature>
<feature type="transmembrane region" description="Helical" evidence="9">
    <location>
        <begin position="251"/>
        <end position="272"/>
    </location>
</feature>
<comment type="similarity">
    <text evidence="8">Belongs to the major facilitator superfamily. Proton-dependent oligopeptide transporter (POT/PTR) (TC 2.A.17) family.</text>
</comment>
<comment type="subcellular location">
    <subcellularLocation>
        <location evidence="1">Cell membrane</location>
        <topology evidence="1">Multi-pass membrane protein</topology>
    </subcellularLocation>
    <subcellularLocation>
        <location evidence="8">Membrane</location>
        <topology evidence="8">Multi-pass membrane protein</topology>
    </subcellularLocation>
</comment>
<feature type="transmembrane region" description="Helical" evidence="9">
    <location>
        <begin position="463"/>
        <end position="480"/>
    </location>
</feature>
<evidence type="ECO:0000256" key="5">
    <source>
        <dbReference type="ARBA" id="ARBA00022856"/>
    </source>
</evidence>
<dbReference type="Pfam" id="PF00854">
    <property type="entry name" value="PTR2"/>
    <property type="match status" value="1"/>
</dbReference>
<evidence type="ECO:0000256" key="4">
    <source>
        <dbReference type="ARBA" id="ARBA00022692"/>
    </source>
</evidence>
<dbReference type="EMBL" id="FOHK01000001">
    <property type="protein sequence ID" value="SES68657.1"/>
    <property type="molecule type" value="Genomic_DNA"/>
</dbReference>
<dbReference type="RefSeq" id="WP_093326955.1">
    <property type="nucleotide sequence ID" value="NZ_AP027363.1"/>
</dbReference>
<dbReference type="GO" id="GO:0005886">
    <property type="term" value="C:plasma membrane"/>
    <property type="evidence" value="ECO:0007669"/>
    <property type="project" value="UniProtKB-SubCell"/>
</dbReference>
<feature type="transmembrane region" description="Helical" evidence="9">
    <location>
        <begin position="30"/>
        <end position="48"/>
    </location>
</feature>
<feature type="transmembrane region" description="Helical" evidence="9">
    <location>
        <begin position="333"/>
        <end position="353"/>
    </location>
</feature>
<sequence>MSTPQAGSDGFFGHPSGLKTLFFTEMWERMSYYGMRMLLVLFMTATLQEGGLGLTVASAAAIYGLYTASVYFMGLPGGWISDRLIGGQKAVWYGGIIIMIGHIVLAIPSEYSFFIGLILVILGTGLLKPNIGAMVGMMYSDEDKRRDSGYAIYYMGINIGSIIGYIVCGYLMENQGWHYAFGAAAVGMAIGLIAYKKTLPDLNGVAEKPANPMTPKGQKISWSVIVAFLVVLTITAGLVMTGTVVVDPITIAEYVAVGFTLIFVLYYAAIFFLGELNGSEKKRLLALLLVCIASACFWSGFEQAGSSLNLFARDYTDRMIGSFEVPTGWFQSLNSFFIILLSPFFAALWINIGKRFVSPGYGIKAAFGLIIMGSGFIVMFFAAQYAAAGMKVAPYWLVAVYFLHTVGELCLSPVALSAVSKLAPRRFAGQMMGVFVLTYSIGNIISGLLAGNFDPNNVEQIPNLYAQITVFSIVILLISLKSRFWETVTEEENKEKAAANA</sequence>
<evidence type="ECO:0000313" key="11">
    <source>
        <dbReference type="EMBL" id="SES68657.1"/>
    </source>
</evidence>
<keyword evidence="5" id="KW-0653">Protein transport</keyword>
<dbReference type="InterPro" id="IPR000109">
    <property type="entry name" value="POT_fam"/>
</dbReference>
<organism evidence="11 12">
    <name type="scientific">Thalassotalea agarivorans</name>
    <name type="common">Thalassomonas agarivorans</name>
    <dbReference type="NCBI Taxonomy" id="349064"/>
    <lineage>
        <taxon>Bacteria</taxon>
        <taxon>Pseudomonadati</taxon>
        <taxon>Pseudomonadota</taxon>
        <taxon>Gammaproteobacteria</taxon>
        <taxon>Alteromonadales</taxon>
        <taxon>Colwelliaceae</taxon>
        <taxon>Thalassotalea</taxon>
    </lineage>
</organism>
<keyword evidence="3" id="KW-1003">Cell membrane</keyword>
<dbReference type="InterPro" id="IPR050171">
    <property type="entry name" value="MFS_Transporters"/>
</dbReference>
<keyword evidence="7 9" id="KW-0472">Membrane</keyword>
<dbReference type="SUPFAM" id="SSF103473">
    <property type="entry name" value="MFS general substrate transporter"/>
    <property type="match status" value="1"/>
</dbReference>
<keyword evidence="6 9" id="KW-1133">Transmembrane helix</keyword>
<evidence type="ECO:0000256" key="8">
    <source>
        <dbReference type="RuleBase" id="RU003755"/>
    </source>
</evidence>